<feature type="transmembrane region" description="Helical" evidence="9">
    <location>
        <begin position="133"/>
        <end position="151"/>
    </location>
</feature>
<dbReference type="EMBL" id="UINC01002272">
    <property type="protein sequence ID" value="SUZ94844.1"/>
    <property type="molecule type" value="Genomic_DNA"/>
</dbReference>
<feature type="domain" description="CBS" evidence="10">
    <location>
        <begin position="206"/>
        <end position="268"/>
    </location>
</feature>
<evidence type="ECO:0008006" key="13">
    <source>
        <dbReference type="Google" id="ProtNLM"/>
    </source>
</evidence>
<dbReference type="SUPFAM" id="SSF56176">
    <property type="entry name" value="FAD-binding/transporter-associated domain-like"/>
    <property type="match status" value="1"/>
</dbReference>
<evidence type="ECO:0000256" key="9">
    <source>
        <dbReference type="SAM" id="Phobius"/>
    </source>
</evidence>
<evidence type="ECO:0000256" key="8">
    <source>
        <dbReference type="ARBA" id="ARBA00023136"/>
    </source>
</evidence>
<dbReference type="Gene3D" id="3.10.580.10">
    <property type="entry name" value="CBS-domain"/>
    <property type="match status" value="1"/>
</dbReference>
<keyword evidence="3" id="KW-1003">Cell membrane</keyword>
<dbReference type="InterPro" id="IPR005170">
    <property type="entry name" value="Transptr-assoc_dom"/>
</dbReference>
<dbReference type="InterPro" id="IPR046342">
    <property type="entry name" value="CBS_dom_sf"/>
</dbReference>
<protein>
    <recommendedName>
        <fullName evidence="13">Magnesium/cobalt efflux protein</fullName>
    </recommendedName>
</protein>
<feature type="transmembrane region" description="Helical" evidence="9">
    <location>
        <begin position="62"/>
        <end position="86"/>
    </location>
</feature>
<dbReference type="SMART" id="SM01091">
    <property type="entry name" value="CorC_HlyC"/>
    <property type="match status" value="1"/>
</dbReference>
<dbReference type="PROSITE" id="PS51846">
    <property type="entry name" value="CNNM"/>
    <property type="match status" value="1"/>
</dbReference>
<evidence type="ECO:0000256" key="6">
    <source>
        <dbReference type="ARBA" id="ARBA00022989"/>
    </source>
</evidence>
<dbReference type="PROSITE" id="PS51371">
    <property type="entry name" value="CBS"/>
    <property type="match status" value="2"/>
</dbReference>
<reference evidence="12" key="1">
    <citation type="submission" date="2018-05" db="EMBL/GenBank/DDBJ databases">
        <authorList>
            <person name="Lanie J.A."/>
            <person name="Ng W.-L."/>
            <person name="Kazmierczak K.M."/>
            <person name="Andrzejewski T.M."/>
            <person name="Davidsen T.M."/>
            <person name="Wayne K.J."/>
            <person name="Tettelin H."/>
            <person name="Glass J.I."/>
            <person name="Rusch D."/>
            <person name="Podicherti R."/>
            <person name="Tsui H.-C.T."/>
            <person name="Winkler M.E."/>
        </authorList>
    </citation>
    <scope>NUCLEOTIDE SEQUENCE</scope>
</reference>
<proteinExistence type="inferred from homology"/>
<evidence type="ECO:0000313" key="12">
    <source>
        <dbReference type="EMBL" id="SUZ94844.1"/>
    </source>
</evidence>
<evidence type="ECO:0000256" key="1">
    <source>
        <dbReference type="ARBA" id="ARBA00004651"/>
    </source>
</evidence>
<feature type="transmembrane region" description="Helical" evidence="9">
    <location>
        <begin position="92"/>
        <end position="113"/>
    </location>
</feature>
<dbReference type="NCBIfam" id="TIGR03520">
    <property type="entry name" value="GldE"/>
    <property type="match status" value="1"/>
</dbReference>
<dbReference type="PANTHER" id="PTHR22777:SF32">
    <property type="entry name" value="UPF0053 INNER MEMBRANE PROTEIN YFJD"/>
    <property type="match status" value="1"/>
</dbReference>
<accession>A0A381RUE8</accession>
<name>A0A381RUE8_9ZZZZ</name>
<evidence type="ECO:0000256" key="3">
    <source>
        <dbReference type="ARBA" id="ARBA00022475"/>
    </source>
</evidence>
<comment type="subcellular location">
    <subcellularLocation>
        <location evidence="1">Cell membrane</location>
        <topology evidence="1">Multi-pass membrane protein</topology>
    </subcellularLocation>
</comment>
<keyword evidence="5" id="KW-0677">Repeat</keyword>
<dbReference type="GO" id="GO:0050660">
    <property type="term" value="F:flavin adenine dinucleotide binding"/>
    <property type="evidence" value="ECO:0007669"/>
    <property type="project" value="InterPro"/>
</dbReference>
<dbReference type="CDD" id="cd04590">
    <property type="entry name" value="CBS_pair_CorC_HlyC_assoc"/>
    <property type="match status" value="1"/>
</dbReference>
<gene>
    <name evidence="12" type="ORF">METZ01_LOCUS47698</name>
</gene>
<dbReference type="AlphaFoldDB" id="A0A381RUE8"/>
<dbReference type="InterPro" id="IPR044751">
    <property type="entry name" value="Ion_transp-like_CBS"/>
</dbReference>
<dbReference type="Gene3D" id="3.30.465.10">
    <property type="match status" value="1"/>
</dbReference>
<keyword evidence="6 9" id="KW-1133">Transmembrane helix</keyword>
<dbReference type="Pfam" id="PF03471">
    <property type="entry name" value="CorC_HlyC"/>
    <property type="match status" value="1"/>
</dbReference>
<dbReference type="Pfam" id="PF00571">
    <property type="entry name" value="CBS"/>
    <property type="match status" value="2"/>
</dbReference>
<dbReference type="InterPro" id="IPR019862">
    <property type="entry name" value="Motility-assoc_prot_GldE"/>
</dbReference>
<evidence type="ECO:0000259" key="10">
    <source>
        <dbReference type="PROSITE" id="PS51371"/>
    </source>
</evidence>
<keyword evidence="8 9" id="KW-0472">Membrane</keyword>
<dbReference type="SUPFAM" id="SSF54631">
    <property type="entry name" value="CBS-domain pair"/>
    <property type="match status" value="1"/>
</dbReference>
<feature type="transmembrane region" description="Helical" evidence="9">
    <location>
        <begin position="6"/>
        <end position="33"/>
    </location>
</feature>
<evidence type="ECO:0000256" key="7">
    <source>
        <dbReference type="ARBA" id="ARBA00023122"/>
    </source>
</evidence>
<dbReference type="InterPro" id="IPR002550">
    <property type="entry name" value="CNNM"/>
</dbReference>
<keyword evidence="7" id="KW-0129">CBS domain</keyword>
<evidence type="ECO:0000256" key="2">
    <source>
        <dbReference type="ARBA" id="ARBA00006337"/>
    </source>
</evidence>
<dbReference type="InterPro" id="IPR000644">
    <property type="entry name" value="CBS_dom"/>
</dbReference>
<dbReference type="InterPro" id="IPR016169">
    <property type="entry name" value="FAD-bd_PCMH_sub2"/>
</dbReference>
<dbReference type="GO" id="GO:0005886">
    <property type="term" value="C:plasma membrane"/>
    <property type="evidence" value="ECO:0007669"/>
    <property type="project" value="UniProtKB-SubCell"/>
</dbReference>
<dbReference type="SMART" id="SM00116">
    <property type="entry name" value="CBS"/>
    <property type="match status" value="2"/>
</dbReference>
<evidence type="ECO:0000256" key="4">
    <source>
        <dbReference type="ARBA" id="ARBA00022692"/>
    </source>
</evidence>
<evidence type="ECO:0000259" key="11">
    <source>
        <dbReference type="PROSITE" id="PS51846"/>
    </source>
</evidence>
<feature type="domain" description="CNNM transmembrane" evidence="11">
    <location>
        <begin position="2"/>
        <end position="191"/>
    </location>
</feature>
<dbReference type="InterPro" id="IPR036318">
    <property type="entry name" value="FAD-bd_PCMH-like_sf"/>
</dbReference>
<dbReference type="PANTHER" id="PTHR22777">
    <property type="entry name" value="HEMOLYSIN-RELATED"/>
    <property type="match status" value="1"/>
</dbReference>
<evidence type="ECO:0000256" key="5">
    <source>
        <dbReference type="ARBA" id="ARBA00022737"/>
    </source>
</evidence>
<feature type="domain" description="CBS" evidence="10">
    <location>
        <begin position="269"/>
        <end position="326"/>
    </location>
</feature>
<keyword evidence="4 9" id="KW-0812">Transmembrane</keyword>
<dbReference type="Pfam" id="PF01595">
    <property type="entry name" value="CNNM"/>
    <property type="match status" value="1"/>
</dbReference>
<organism evidence="12">
    <name type="scientific">marine metagenome</name>
    <dbReference type="NCBI Taxonomy" id="408172"/>
    <lineage>
        <taxon>unclassified sequences</taxon>
        <taxon>metagenomes</taxon>
        <taxon>ecological metagenomes</taxon>
    </lineage>
</organism>
<dbReference type="FunFam" id="3.10.580.10:FF:000002">
    <property type="entry name" value="Magnesium/cobalt efflux protein CorC"/>
    <property type="match status" value="1"/>
</dbReference>
<sequence>MNSFIGIIQIFFLFFLLIISGIISGSEVAYFSLTSNDITILKSKNNSSLKKTLLLLKSPKKLLATILILNNLINVAIITLSAYFAWNIFGKNPLVFLTLTIIVTLMIVFFGEIIPKIYANKNKLFFIKISSQIIRYSFVFFKPFVFLLVYITKVFNKSQKKEFLESSQEDLNKAIDLTLSKETSKNEKNILEGIVNYGSIKVKEIMISRVDITAIEKHDSFNKISKLINTSGFSRIPVYKETIDNIEGVLYVKDLIPYLNEKNFNWKKKIRPAFFIPENKKIDVLFKDFQEKRVHLAIVIDEYGGVSGIITLEDVLEEIVGDIKDEFDNEESFVYKKLDPHTFLFEGKTSLNDFCKLSSSNKNDFKKIKGESESLGGLLLEINNKIPSKGDKINFDNFVFTIMSVDKKRIRRVRVYKKSNSN</sequence>
<comment type="similarity">
    <text evidence="2">Belongs to the UPF0053 family.</text>
</comment>